<proteinExistence type="predicted"/>
<evidence type="ECO:0000313" key="1">
    <source>
        <dbReference type="EMBL" id="MCP8900927.1"/>
    </source>
</evidence>
<keyword evidence="2" id="KW-1185">Reference proteome</keyword>
<evidence type="ECO:0008006" key="3">
    <source>
        <dbReference type="Google" id="ProtNLM"/>
    </source>
</evidence>
<dbReference type="RefSeq" id="WP_253969212.1">
    <property type="nucleotide sequence ID" value="NZ_JAMFTH010000008.1"/>
</dbReference>
<name>A0A9X2KV81_9GAMM</name>
<protein>
    <recommendedName>
        <fullName evidence="3">Glycosyl transferase family 8</fullName>
    </recommendedName>
</protein>
<organism evidence="1 2">
    <name type="scientific">Gilvimarinus xylanilyticus</name>
    <dbReference type="NCBI Taxonomy" id="2944139"/>
    <lineage>
        <taxon>Bacteria</taxon>
        <taxon>Pseudomonadati</taxon>
        <taxon>Pseudomonadota</taxon>
        <taxon>Gammaproteobacteria</taxon>
        <taxon>Cellvibrionales</taxon>
        <taxon>Cellvibrionaceae</taxon>
        <taxon>Gilvimarinus</taxon>
    </lineage>
</organism>
<comment type="caution">
    <text evidence="1">The sequence shown here is derived from an EMBL/GenBank/DDBJ whole genome shotgun (WGS) entry which is preliminary data.</text>
</comment>
<dbReference type="AlphaFoldDB" id="A0A9X2KV81"/>
<dbReference type="EMBL" id="JAMFTH010000008">
    <property type="protein sequence ID" value="MCP8900927.1"/>
    <property type="molecule type" value="Genomic_DNA"/>
</dbReference>
<dbReference type="Proteomes" id="UP001139319">
    <property type="component" value="Unassembled WGS sequence"/>
</dbReference>
<reference evidence="1" key="1">
    <citation type="submission" date="2022-05" db="EMBL/GenBank/DDBJ databases">
        <authorList>
            <person name="Sun H.-N."/>
        </authorList>
    </citation>
    <scope>NUCLEOTIDE SEQUENCE</scope>
    <source>
        <strain evidence="1">HB14</strain>
    </source>
</reference>
<gene>
    <name evidence="1" type="ORF">M6D89_16600</name>
</gene>
<sequence length="299" mass="34231">MKDADLNILLLTFGDNIQNHYQACFCILSLLKENPVPRITLYTDVPEFYRMFSAHISIVEISSQTLKRWQGSAEFFWRIKCMAVLDMTQRYPGEHIVYVDSDTFCAGGLDELQQGLQEGRTFMHLCEGNLSNLNTKTTRSMWQALKYTEHQGVSIRARTQMWNAGLIALPATIASSVADHSVAVCDSLCTTRAPRKLLEQFAFSLALNHAVPLQPADQWVGHYWGNKPEWNNVITQFFLRSKMHSHSVEDDIEALRNFSFAQVPLYRKVPAANARLKRWADYLFSARDGQRFTLVSRTD</sequence>
<evidence type="ECO:0000313" key="2">
    <source>
        <dbReference type="Proteomes" id="UP001139319"/>
    </source>
</evidence>
<accession>A0A9X2KV81</accession>
<reference evidence="1" key="2">
    <citation type="submission" date="2023-01" db="EMBL/GenBank/DDBJ databases">
        <title>Gilvimarinus xylanilyticus HB14 isolated from Caulerpa lentillifera aquaculture base in Hainan, China.</title>
        <authorList>
            <person name="Zhang Y.-J."/>
        </authorList>
    </citation>
    <scope>NUCLEOTIDE SEQUENCE</scope>
    <source>
        <strain evidence="1">HB14</strain>
    </source>
</reference>